<sequence>MNYDPQVNKREAAKHYIPASDADIQAMLEHLGCQNFEDLYSHIPKDVRFDSDINIPKSKSSDEIISEMSAIANKNNIRTSFIGDGLKAYKVMDVAGPVLNIRSLTTSYTPYQPERSQGTLMTHWIYQSLLSQLTGFEAVNASMYDRATALFEAIKCSMRIQTKRNKVLVFDSIYPGDREVLNTHAEHTGLGIIWIKGDKFSENGSIGLDELKKAACGIEDDIVSVSFPQINNVGTVAKVDDITDYVHEIGALAIAVIDPLLIATGGLKAPSKYGQEGADIFVAEGQHLAIGPNFGGPGLGIFGIRFNAKCKKFVRATAGRFVGDAKDINGRDCKLIILSTREQHIKREKANSNICSNEAYIATVCGAAILNRGDKGLQESVEVSRKLALRAAEVLSSFKGVELAFPEAAFMNEFTMKIDSSVSELIAKGLESDLQIGVNVSDRIEKGSDKYLMLCFTDLHSEKEIEVLEAFFANNFEKDSNNFKPIALPACQLREGEVGIAHYSAKEIEDYYTTLGTQNVSPDNAIYPLGSCTMKYNPYLNDYVAAFDGFANAHPQAPESDVQGCLEVIYETQEYFKAITGLPGVTTQPLAGAQGELVGVKLFQAYHQDRGEKRDIILIPKTAHGTNPATAAVAGLVTKKFNGIVEIESTIDGEMDFDRLKECVAEYGERILGVMVTNPNTSGIFETQFAAMSELIHSVGGLVYMDGANMNAIAAWVDLGKMGVDAVHNNTHKTWSIPHGGGGPGDAFVAVSEKLIPFLPGIQSIKNSDGQFEIAHAPKSIGSFHRHEGNFGHKVRCLTYLKALGHDGVKRMAAVAVLSARYLFSRLEDKFCVLPTGNQRDKVMHEFILTLPQSTFDKIVDAGIPKALVISRVGKLFLDFGFHAPTVAWPEMYGLMIEPTESYTKEELDRFADAVLALFDLIDENPRVLLTAPHFTPIDRVDDVPANKKPVMAEIITKLPEVLPNRFDLDKIWAMDIPTVKETILKAHEDAKI</sequence>
<evidence type="ECO:0000256" key="3">
    <source>
        <dbReference type="ARBA" id="ARBA00012134"/>
    </source>
</evidence>
<dbReference type="InterPro" id="IPR015421">
    <property type="entry name" value="PyrdxlP-dep_Trfase_major"/>
</dbReference>
<dbReference type="InterPro" id="IPR015424">
    <property type="entry name" value="PyrdxlP-dep_Trfase"/>
</dbReference>
<dbReference type="eggNOG" id="COG1003">
    <property type="taxonomic scope" value="Bacteria"/>
</dbReference>
<comment type="catalytic activity">
    <reaction evidence="6">
        <text>N(6)-[(R)-lipoyl]-L-lysyl-[glycine-cleavage complex H protein] + glycine + H(+) = N(6)-[(R)-S(8)-aminomethyldihydrolipoyl]-L-lysyl-[glycine-cleavage complex H protein] + CO2</text>
        <dbReference type="Rhea" id="RHEA:24304"/>
        <dbReference type="Rhea" id="RHEA-COMP:10494"/>
        <dbReference type="Rhea" id="RHEA-COMP:10495"/>
        <dbReference type="ChEBI" id="CHEBI:15378"/>
        <dbReference type="ChEBI" id="CHEBI:16526"/>
        <dbReference type="ChEBI" id="CHEBI:57305"/>
        <dbReference type="ChEBI" id="CHEBI:83099"/>
        <dbReference type="ChEBI" id="CHEBI:83143"/>
        <dbReference type="EC" id="1.4.4.2"/>
    </reaction>
</comment>
<evidence type="ECO:0000256" key="6">
    <source>
        <dbReference type="ARBA" id="ARBA00049026"/>
    </source>
</evidence>
<dbReference type="Proteomes" id="UP000004947">
    <property type="component" value="Unassembled WGS sequence"/>
</dbReference>
<dbReference type="RefSeq" id="WP_007277095.1">
    <property type="nucleotide sequence ID" value="NZ_ABCK01000002.1"/>
</dbReference>
<evidence type="ECO:0000256" key="1">
    <source>
        <dbReference type="ARBA" id="ARBA00001933"/>
    </source>
</evidence>
<name>A6DGQ8_9BACT</name>
<evidence type="ECO:0000259" key="7">
    <source>
        <dbReference type="Pfam" id="PF02347"/>
    </source>
</evidence>
<keyword evidence="5 9" id="KW-0560">Oxidoreductase</keyword>
<dbReference type="Gene3D" id="3.40.640.10">
    <property type="entry name" value="Type I PLP-dependent aspartate aminotransferase-like (Major domain)"/>
    <property type="match status" value="2"/>
</dbReference>
<dbReference type="GO" id="GO:0005829">
    <property type="term" value="C:cytosol"/>
    <property type="evidence" value="ECO:0007669"/>
    <property type="project" value="TreeGrafter"/>
</dbReference>
<protein>
    <recommendedName>
        <fullName evidence="3">glycine dehydrogenase (aminomethyl-transferring)</fullName>
        <ecNumber evidence="3">1.4.4.2</ecNumber>
    </recommendedName>
</protein>
<gene>
    <name evidence="9" type="ORF">LNTAR_23334</name>
</gene>
<accession>A6DGQ8</accession>
<keyword evidence="10" id="KW-1185">Reference proteome</keyword>
<dbReference type="Gene3D" id="3.90.1150.10">
    <property type="entry name" value="Aspartate Aminotransferase, domain 1"/>
    <property type="match status" value="2"/>
</dbReference>
<evidence type="ECO:0000256" key="5">
    <source>
        <dbReference type="ARBA" id="ARBA00023002"/>
    </source>
</evidence>
<evidence type="ECO:0000256" key="2">
    <source>
        <dbReference type="ARBA" id="ARBA00003788"/>
    </source>
</evidence>
<evidence type="ECO:0000313" key="9">
    <source>
        <dbReference type="EMBL" id="EDM29375.1"/>
    </source>
</evidence>
<dbReference type="InterPro" id="IPR020581">
    <property type="entry name" value="GDC_P"/>
</dbReference>
<dbReference type="PANTHER" id="PTHR11773:SF1">
    <property type="entry name" value="GLYCINE DEHYDROGENASE (DECARBOXYLATING), MITOCHONDRIAL"/>
    <property type="match status" value="1"/>
</dbReference>
<dbReference type="InterPro" id="IPR049315">
    <property type="entry name" value="GDC-P_N"/>
</dbReference>
<dbReference type="Pfam" id="PF02347">
    <property type="entry name" value="GDC-P"/>
    <property type="match status" value="2"/>
</dbReference>
<dbReference type="STRING" id="313628.LNTAR_23334"/>
<feature type="domain" description="Glycine cleavage system P-protein N-terminal" evidence="7">
    <location>
        <begin position="562"/>
        <end position="761"/>
    </location>
</feature>
<dbReference type="PANTHER" id="PTHR11773">
    <property type="entry name" value="GLYCINE DEHYDROGENASE, DECARBOXYLATING"/>
    <property type="match status" value="1"/>
</dbReference>
<comment type="function">
    <text evidence="2">The glycine cleavage system catalyzes the degradation of glycine. The P protein binds the alpha-amino group of glycine through its pyridoxal phosphate cofactor; CO(2) is released and the remaining methylamine moiety is then transferred to the lipoamide cofactor of the H protein.</text>
</comment>
<dbReference type="eggNOG" id="COG0403">
    <property type="taxonomic scope" value="Bacteria"/>
</dbReference>
<dbReference type="GO" id="GO:0004375">
    <property type="term" value="F:glycine dehydrogenase (decarboxylating) activity"/>
    <property type="evidence" value="ECO:0007669"/>
    <property type="project" value="UniProtKB-EC"/>
</dbReference>
<dbReference type="AlphaFoldDB" id="A6DGQ8"/>
<reference evidence="9 10" key="1">
    <citation type="journal article" date="2010" name="J. Bacteriol.">
        <title>Genome sequence of Lentisphaera araneosa HTCC2155T, the type species of the order Lentisphaerales in the phylum Lentisphaerae.</title>
        <authorList>
            <person name="Thrash J.C."/>
            <person name="Cho J.C."/>
            <person name="Vergin K.L."/>
            <person name="Morris R.M."/>
            <person name="Giovannoni S.J."/>
        </authorList>
    </citation>
    <scope>NUCLEOTIDE SEQUENCE [LARGE SCALE GENOMIC DNA]</scope>
    <source>
        <strain evidence="9 10">HTCC2155</strain>
    </source>
</reference>
<keyword evidence="4" id="KW-0663">Pyridoxal phosphate</keyword>
<evidence type="ECO:0000313" key="10">
    <source>
        <dbReference type="Proteomes" id="UP000004947"/>
    </source>
</evidence>
<feature type="domain" description="Glycine dehydrogenase C-terminal" evidence="8">
    <location>
        <begin position="814"/>
        <end position="922"/>
    </location>
</feature>
<organism evidence="9 10">
    <name type="scientific">Lentisphaera araneosa HTCC2155</name>
    <dbReference type="NCBI Taxonomy" id="313628"/>
    <lineage>
        <taxon>Bacteria</taxon>
        <taxon>Pseudomonadati</taxon>
        <taxon>Lentisphaerota</taxon>
        <taxon>Lentisphaeria</taxon>
        <taxon>Lentisphaerales</taxon>
        <taxon>Lentisphaeraceae</taxon>
        <taxon>Lentisphaera</taxon>
    </lineage>
</organism>
<proteinExistence type="predicted"/>
<dbReference type="NCBIfam" id="NF003346">
    <property type="entry name" value="PRK04366.1"/>
    <property type="match status" value="1"/>
</dbReference>
<dbReference type="EMBL" id="ABCK01000002">
    <property type="protein sequence ID" value="EDM29375.1"/>
    <property type="molecule type" value="Genomic_DNA"/>
</dbReference>
<evidence type="ECO:0000259" key="8">
    <source>
        <dbReference type="Pfam" id="PF21478"/>
    </source>
</evidence>
<dbReference type="GO" id="GO:0030170">
    <property type="term" value="F:pyridoxal phosphate binding"/>
    <property type="evidence" value="ECO:0007669"/>
    <property type="project" value="TreeGrafter"/>
</dbReference>
<dbReference type="Pfam" id="PF21478">
    <property type="entry name" value="GcvP2_C"/>
    <property type="match status" value="1"/>
</dbReference>
<evidence type="ECO:0000256" key="4">
    <source>
        <dbReference type="ARBA" id="ARBA00022898"/>
    </source>
</evidence>
<dbReference type="SUPFAM" id="SSF53383">
    <property type="entry name" value="PLP-dependent transferases"/>
    <property type="match status" value="2"/>
</dbReference>
<dbReference type="GO" id="GO:0016594">
    <property type="term" value="F:glycine binding"/>
    <property type="evidence" value="ECO:0007669"/>
    <property type="project" value="TreeGrafter"/>
</dbReference>
<comment type="caution">
    <text evidence="9">The sequence shown here is derived from an EMBL/GenBank/DDBJ whole genome shotgun (WGS) entry which is preliminary data.</text>
</comment>
<dbReference type="GO" id="GO:0019464">
    <property type="term" value="P:glycine decarboxylation via glycine cleavage system"/>
    <property type="evidence" value="ECO:0007669"/>
    <property type="project" value="TreeGrafter"/>
</dbReference>
<dbReference type="EC" id="1.4.4.2" evidence="3"/>
<comment type="cofactor">
    <cofactor evidence="1">
        <name>pyridoxal 5'-phosphate</name>
        <dbReference type="ChEBI" id="CHEBI:597326"/>
    </cofactor>
</comment>
<feature type="domain" description="Glycine cleavage system P-protein N-terminal" evidence="7">
    <location>
        <begin position="15"/>
        <end position="438"/>
    </location>
</feature>
<dbReference type="InterPro" id="IPR015422">
    <property type="entry name" value="PyrdxlP-dep_Trfase_small"/>
</dbReference>
<dbReference type="GO" id="GO:0005960">
    <property type="term" value="C:glycine cleavage complex"/>
    <property type="evidence" value="ECO:0007669"/>
    <property type="project" value="TreeGrafter"/>
</dbReference>
<dbReference type="InterPro" id="IPR049316">
    <property type="entry name" value="GDC-P_C"/>
</dbReference>